<geneLocation type="plasmid" evidence="1 2">
    <name>pYekat-1-lp18-2</name>
</geneLocation>
<dbReference type="Proteomes" id="UP000230633">
    <property type="component" value="Plasmid pYekat-1-lp18-2"/>
</dbReference>
<keyword evidence="2" id="KW-1185">Reference proteome</keyword>
<proteinExistence type="predicted"/>
<keyword evidence="1" id="KW-0614">Plasmid</keyword>
<evidence type="ECO:0000313" key="2">
    <source>
        <dbReference type="Proteomes" id="UP000230633"/>
    </source>
</evidence>
<dbReference type="RefSeq" id="WP_269478956.1">
    <property type="nucleotide sequence ID" value="NZ_CP024219.2"/>
</dbReference>
<accession>A0ABY7VLX4</accession>
<reference evidence="1" key="1">
    <citation type="submission" date="2022-12" db="EMBL/GenBank/DDBJ databases">
        <title>Whole genome sequencing of Borrelia miyamotoi strains isolated at the Russian territory.</title>
        <authorList>
            <person name="Kuleshov K.V."/>
            <person name="Platonov A.E."/>
            <person name="Goptar I.A."/>
            <person name="Shipulin G.A."/>
            <person name="Markelov M.L."/>
            <person name="Koetsveld J."/>
            <person name="Kolyasnikova N.M."/>
            <person name="Sarksyan D.S."/>
            <person name="Toporkova M.G."/>
            <person name="Hovius J.W."/>
        </authorList>
    </citation>
    <scope>NUCLEOTIDE SEQUENCE</scope>
    <source>
        <strain evidence="1">Yekat-1</strain>
    </source>
</reference>
<dbReference type="EMBL" id="CP024341">
    <property type="protein sequence ID" value="WDE71719.1"/>
    <property type="molecule type" value="Genomic_DNA"/>
</dbReference>
<evidence type="ECO:0000313" key="1">
    <source>
        <dbReference type="EMBL" id="WDE71719.1"/>
    </source>
</evidence>
<protein>
    <submittedName>
        <fullName evidence="1">Uncharacterized protein</fullName>
    </submittedName>
</protein>
<sequence length="40" mass="4528">MKNLASPINTHLLKHVPELNNGIGVHIIANEEFKLNCKYN</sequence>
<name>A0ABY7VLX4_9SPIR</name>
<organism evidence="1 2">
    <name type="scientific">Borrelia miyamotoi</name>
    <dbReference type="NCBI Taxonomy" id="47466"/>
    <lineage>
        <taxon>Bacteria</taxon>
        <taxon>Pseudomonadati</taxon>
        <taxon>Spirochaetota</taxon>
        <taxon>Spirochaetia</taxon>
        <taxon>Spirochaetales</taxon>
        <taxon>Borreliaceae</taxon>
        <taxon>Borrelia</taxon>
    </lineage>
</organism>
<gene>
    <name evidence="1" type="ORF">CNO13_06910</name>
</gene>